<evidence type="ECO:0000313" key="15">
    <source>
        <dbReference type="Proteomes" id="UP000018896"/>
    </source>
</evidence>
<dbReference type="GO" id="GO:0004492">
    <property type="term" value="F:methyl/ethyl malonyl-CoA decarboxylase activity"/>
    <property type="evidence" value="ECO:0007669"/>
    <property type="project" value="UniProtKB-EC"/>
</dbReference>
<protein>
    <recommendedName>
        <fullName evidence="8">Ethylmalonyl-CoA decarboxylase</fullName>
        <ecNumber evidence="7">4.1.1.94</ecNumber>
    </recommendedName>
    <alternativeName>
        <fullName evidence="10">Enoyl-CoA hydratase domain-containing protein 1</fullName>
    </alternativeName>
    <alternativeName>
        <fullName evidence="9">Methylmalonyl-CoA decarboxylase</fullName>
    </alternativeName>
</protein>
<keyword evidence="3" id="KW-0963">Cytoplasm</keyword>
<keyword evidence="4" id="KW-0456">Lyase</keyword>
<dbReference type="EC" id="4.1.1.94" evidence="7"/>
<dbReference type="Gene3D" id="3.90.226.10">
    <property type="entry name" value="2-enoyl-CoA Hydratase, Chain A, domain 1"/>
    <property type="match status" value="1"/>
</dbReference>
<evidence type="ECO:0000256" key="2">
    <source>
        <dbReference type="ARBA" id="ARBA00005254"/>
    </source>
</evidence>
<comment type="similarity">
    <text evidence="2 13">Belongs to the enoyl-CoA hydratase/isomerase family.</text>
</comment>
<dbReference type="RefSeq" id="WP_035662419.1">
    <property type="nucleotide sequence ID" value="NZ_BAUV01000004.1"/>
</dbReference>
<dbReference type="EMBL" id="BAUV01000004">
    <property type="protein sequence ID" value="GAE33842.1"/>
    <property type="molecule type" value="Genomic_DNA"/>
</dbReference>
<evidence type="ECO:0000313" key="14">
    <source>
        <dbReference type="EMBL" id="GAE33842.1"/>
    </source>
</evidence>
<accession>W4QPJ9</accession>
<comment type="catalytic activity">
    <reaction evidence="11">
        <text>(S)-methylmalonyl-CoA + H(+) = propanoyl-CoA + CO2</text>
        <dbReference type="Rhea" id="RHEA:61340"/>
        <dbReference type="ChEBI" id="CHEBI:15378"/>
        <dbReference type="ChEBI" id="CHEBI:16526"/>
        <dbReference type="ChEBI" id="CHEBI:57327"/>
        <dbReference type="ChEBI" id="CHEBI:57392"/>
        <dbReference type="EC" id="4.1.1.94"/>
    </reaction>
    <physiologicalReaction direction="left-to-right" evidence="11">
        <dbReference type="Rhea" id="RHEA:61341"/>
    </physiologicalReaction>
</comment>
<dbReference type="InterPro" id="IPR018376">
    <property type="entry name" value="Enoyl-CoA_hyd/isom_CS"/>
</dbReference>
<dbReference type="STRING" id="1236973.JCM9157_868"/>
<dbReference type="Proteomes" id="UP000018896">
    <property type="component" value="Unassembled WGS sequence"/>
</dbReference>
<evidence type="ECO:0000256" key="7">
    <source>
        <dbReference type="ARBA" id="ARBA00038883"/>
    </source>
</evidence>
<sequence>MKNVLIEQEKNGATWIVINRENKRNAINFEVIEELNIALTKAENDNSGIVIITGAGDRAFCSGGDLECFRDLKTKEEASGMLTQMGNILERLMFFPKITVAALNGTAVGGGCELSMACDFRVAAPHVKMGFVQGKLGITTGWGGGTILLQKIAKVRAMEMLLSANIYSIDTLVEIGVVNKIINDPFHEGVMGWISSFIDNVEVQKSYKARLLDNVDRQLISQNMKREIEQCASLWESDAHHEAVERFLKGPK</sequence>
<evidence type="ECO:0000256" key="4">
    <source>
        <dbReference type="ARBA" id="ARBA00023239"/>
    </source>
</evidence>
<evidence type="ECO:0000256" key="12">
    <source>
        <dbReference type="ARBA" id="ARBA00056546"/>
    </source>
</evidence>
<comment type="catalytic activity">
    <reaction evidence="5">
        <text>(2S)-ethylmalonyl-CoA + H(+) = butanoyl-CoA + CO2</text>
        <dbReference type="Rhea" id="RHEA:32131"/>
        <dbReference type="ChEBI" id="CHEBI:15378"/>
        <dbReference type="ChEBI" id="CHEBI:16526"/>
        <dbReference type="ChEBI" id="CHEBI:57371"/>
        <dbReference type="ChEBI" id="CHEBI:60909"/>
        <dbReference type="EC" id="4.1.1.94"/>
    </reaction>
    <physiologicalReaction direction="left-to-right" evidence="5">
        <dbReference type="Rhea" id="RHEA:32132"/>
    </physiologicalReaction>
</comment>
<dbReference type="GO" id="GO:0005829">
    <property type="term" value="C:cytosol"/>
    <property type="evidence" value="ECO:0007669"/>
    <property type="project" value="UniProtKB-SubCell"/>
</dbReference>
<dbReference type="InterPro" id="IPR029045">
    <property type="entry name" value="ClpP/crotonase-like_dom_sf"/>
</dbReference>
<evidence type="ECO:0000256" key="1">
    <source>
        <dbReference type="ARBA" id="ARBA00004514"/>
    </source>
</evidence>
<dbReference type="AlphaFoldDB" id="W4QPJ9"/>
<dbReference type="CDD" id="cd06558">
    <property type="entry name" value="crotonase-like"/>
    <property type="match status" value="1"/>
</dbReference>
<dbReference type="PANTHER" id="PTHR11941:SF27">
    <property type="entry name" value="ETHYLMALONYL-COA DECARBOXYLASE"/>
    <property type="match status" value="1"/>
</dbReference>
<comment type="caution">
    <text evidence="14">The sequence shown here is derived from an EMBL/GenBank/DDBJ whole genome shotgun (WGS) entry which is preliminary data.</text>
</comment>
<name>W4QPJ9_HALA3</name>
<evidence type="ECO:0000256" key="3">
    <source>
        <dbReference type="ARBA" id="ARBA00022490"/>
    </source>
</evidence>
<dbReference type="InterPro" id="IPR001753">
    <property type="entry name" value="Enoyl-CoA_hydra/iso"/>
</dbReference>
<evidence type="ECO:0000256" key="8">
    <source>
        <dbReference type="ARBA" id="ARBA00039903"/>
    </source>
</evidence>
<dbReference type="SUPFAM" id="SSF52096">
    <property type="entry name" value="ClpP/crotonase"/>
    <property type="match status" value="1"/>
</dbReference>
<dbReference type="GO" id="GO:0006635">
    <property type="term" value="P:fatty acid beta-oxidation"/>
    <property type="evidence" value="ECO:0007669"/>
    <property type="project" value="TreeGrafter"/>
</dbReference>
<dbReference type="eggNOG" id="COG1024">
    <property type="taxonomic scope" value="Bacteria"/>
</dbReference>
<gene>
    <name evidence="14" type="ORF">JCM9157_868</name>
</gene>
<comment type="catalytic activity">
    <reaction evidence="6">
        <text>(2R)-ethylmalonyl-CoA + H(+) = butanoyl-CoA + CO2</text>
        <dbReference type="Rhea" id="RHEA:59540"/>
        <dbReference type="ChEBI" id="CHEBI:15378"/>
        <dbReference type="ChEBI" id="CHEBI:16526"/>
        <dbReference type="ChEBI" id="CHEBI:57371"/>
        <dbReference type="ChEBI" id="CHEBI:85316"/>
        <dbReference type="EC" id="4.1.1.94"/>
    </reaction>
    <physiologicalReaction direction="left-to-right" evidence="6">
        <dbReference type="Rhea" id="RHEA:59541"/>
    </physiologicalReaction>
</comment>
<evidence type="ECO:0000256" key="6">
    <source>
        <dbReference type="ARBA" id="ARBA00036541"/>
    </source>
</evidence>
<dbReference type="Pfam" id="PF00378">
    <property type="entry name" value="ECH_1"/>
    <property type="match status" value="1"/>
</dbReference>
<proteinExistence type="inferred from homology"/>
<evidence type="ECO:0000256" key="11">
    <source>
        <dbReference type="ARBA" id="ARBA00047446"/>
    </source>
</evidence>
<dbReference type="PANTHER" id="PTHR11941">
    <property type="entry name" value="ENOYL-COA HYDRATASE-RELATED"/>
    <property type="match status" value="1"/>
</dbReference>
<organism evidence="14 15">
    <name type="scientific">Halalkalibacter akibai (strain ATCC 43226 / DSM 21942 / CIP 109018 / JCM 9157 / 1139)</name>
    <name type="common">Bacillus akibai</name>
    <dbReference type="NCBI Taxonomy" id="1236973"/>
    <lineage>
        <taxon>Bacteria</taxon>
        <taxon>Bacillati</taxon>
        <taxon>Bacillota</taxon>
        <taxon>Bacilli</taxon>
        <taxon>Bacillales</taxon>
        <taxon>Bacillaceae</taxon>
        <taxon>Halalkalibacter</taxon>
    </lineage>
</organism>
<comment type="subcellular location">
    <subcellularLocation>
        <location evidence="1">Cytoplasm</location>
        <location evidence="1">Cytosol</location>
    </subcellularLocation>
</comment>
<keyword evidence="15" id="KW-1185">Reference proteome</keyword>
<comment type="function">
    <text evidence="12">Decarboxylates ethylmalonyl-CoA, a potentially toxic metabolite, to form butyryl-CoA, suggesting it might be involved in metabolite proofreading. Acts preferentially on (S)-ethylmalonyl-CoA but also has some activity on the (R)-isomer. Also has methylmalonyl-CoA decarboxylase activity at lower level.</text>
</comment>
<evidence type="ECO:0000256" key="13">
    <source>
        <dbReference type="RuleBase" id="RU003707"/>
    </source>
</evidence>
<evidence type="ECO:0000256" key="10">
    <source>
        <dbReference type="ARBA" id="ARBA00042182"/>
    </source>
</evidence>
<evidence type="ECO:0000256" key="9">
    <source>
        <dbReference type="ARBA" id="ARBA00042052"/>
    </source>
</evidence>
<dbReference type="OrthoDB" id="9775794at2"/>
<dbReference type="PROSITE" id="PS00166">
    <property type="entry name" value="ENOYL_COA_HYDRATASE"/>
    <property type="match status" value="1"/>
</dbReference>
<evidence type="ECO:0000256" key="5">
    <source>
        <dbReference type="ARBA" id="ARBA00036343"/>
    </source>
</evidence>
<reference evidence="14 15" key="1">
    <citation type="journal article" date="2014" name="Genome Announc.">
        <title>Draft Genome Sequences of Three Alkaliphilic Bacillus Strains, Bacillus wakoensis JCM 9140T, Bacillus akibai JCM 9157T, and Bacillus hemicellulosilyticus JCM 9152T.</title>
        <authorList>
            <person name="Yuki M."/>
            <person name="Oshima K."/>
            <person name="Suda W."/>
            <person name="Oshida Y."/>
            <person name="Kitamura K."/>
            <person name="Iida T."/>
            <person name="Hattori M."/>
            <person name="Ohkuma M."/>
        </authorList>
    </citation>
    <scope>NUCLEOTIDE SEQUENCE [LARGE SCALE GENOMIC DNA]</scope>
    <source>
        <strain evidence="14 15">JCM 9157</strain>
    </source>
</reference>